<evidence type="ECO:0000313" key="3">
    <source>
        <dbReference type="Proteomes" id="UP000287224"/>
    </source>
</evidence>
<sequence length="145" mass="16483">MMKFHHRRLPDFPALLAGPTPPDNFAFLSDRLQVSYFNTMEGWADLQAHAHRESDEFFLVLRGAVIVEVEGERVSIGPREFCGFPHGTFHQVVEVSTPVECLVIRNSAGYDKVYRLPDGTTTTERTYHQDLFGMLNTGKDHSTEQ</sequence>
<dbReference type="InterPro" id="IPR014710">
    <property type="entry name" value="RmlC-like_jellyroll"/>
</dbReference>
<feature type="domain" description="Cupin type-2" evidence="1">
    <location>
        <begin position="41"/>
        <end position="104"/>
    </location>
</feature>
<dbReference type="RefSeq" id="WP_126598921.1">
    <property type="nucleotide sequence ID" value="NZ_BIFQ01000001.1"/>
</dbReference>
<dbReference type="Pfam" id="PF07883">
    <property type="entry name" value="Cupin_2"/>
    <property type="match status" value="1"/>
</dbReference>
<proteinExistence type="predicted"/>
<dbReference type="InterPro" id="IPR013096">
    <property type="entry name" value="Cupin_2"/>
</dbReference>
<dbReference type="InterPro" id="IPR011051">
    <property type="entry name" value="RmlC_Cupin_sf"/>
</dbReference>
<evidence type="ECO:0000313" key="2">
    <source>
        <dbReference type="EMBL" id="GCE07565.1"/>
    </source>
</evidence>
<dbReference type="AlphaFoldDB" id="A0A401ZL41"/>
<accession>A0A401ZL41</accession>
<organism evidence="2 3">
    <name type="scientific">Dictyobacter aurantiacus</name>
    <dbReference type="NCBI Taxonomy" id="1936993"/>
    <lineage>
        <taxon>Bacteria</taxon>
        <taxon>Bacillati</taxon>
        <taxon>Chloroflexota</taxon>
        <taxon>Ktedonobacteria</taxon>
        <taxon>Ktedonobacterales</taxon>
        <taxon>Dictyobacteraceae</taxon>
        <taxon>Dictyobacter</taxon>
    </lineage>
</organism>
<dbReference type="OrthoDB" id="2648023at2"/>
<dbReference type="Proteomes" id="UP000287224">
    <property type="component" value="Unassembled WGS sequence"/>
</dbReference>
<comment type="caution">
    <text evidence="2">The sequence shown here is derived from an EMBL/GenBank/DDBJ whole genome shotgun (WGS) entry which is preliminary data.</text>
</comment>
<reference evidence="3" key="1">
    <citation type="submission" date="2018-12" db="EMBL/GenBank/DDBJ databases">
        <title>Tengunoibacter tsumagoiensis gen. nov., sp. nov., Dictyobacter kobayashii sp. nov., D. alpinus sp. nov., and D. joshuensis sp. nov. and description of Dictyobacteraceae fam. nov. within the order Ktedonobacterales isolated from Tengu-no-mugimeshi.</title>
        <authorList>
            <person name="Wang C.M."/>
            <person name="Zheng Y."/>
            <person name="Sakai Y."/>
            <person name="Toyoda A."/>
            <person name="Minakuchi Y."/>
            <person name="Abe K."/>
            <person name="Yokota A."/>
            <person name="Yabe S."/>
        </authorList>
    </citation>
    <scope>NUCLEOTIDE SEQUENCE [LARGE SCALE GENOMIC DNA]</scope>
    <source>
        <strain evidence="3">S-27</strain>
    </source>
</reference>
<evidence type="ECO:0000259" key="1">
    <source>
        <dbReference type="Pfam" id="PF07883"/>
    </source>
</evidence>
<dbReference type="Gene3D" id="2.60.120.10">
    <property type="entry name" value="Jelly Rolls"/>
    <property type="match status" value="1"/>
</dbReference>
<protein>
    <recommendedName>
        <fullName evidence="1">Cupin type-2 domain-containing protein</fullName>
    </recommendedName>
</protein>
<dbReference type="EMBL" id="BIFQ01000001">
    <property type="protein sequence ID" value="GCE07565.1"/>
    <property type="molecule type" value="Genomic_DNA"/>
</dbReference>
<keyword evidence="3" id="KW-1185">Reference proteome</keyword>
<gene>
    <name evidence="2" type="ORF">KDAU_48940</name>
</gene>
<dbReference type="SUPFAM" id="SSF51182">
    <property type="entry name" value="RmlC-like cupins"/>
    <property type="match status" value="1"/>
</dbReference>
<name>A0A401ZL41_9CHLR</name>